<keyword evidence="2" id="KW-0472">Membrane</keyword>
<evidence type="ECO:0000313" key="4">
    <source>
        <dbReference type="EMBL" id="XBW08271.1"/>
    </source>
</evidence>
<organism evidence="4">
    <name type="scientific">Scrofimicrobium appendicitidis</name>
    <dbReference type="NCBI Taxonomy" id="3079930"/>
    <lineage>
        <taxon>Bacteria</taxon>
        <taxon>Bacillati</taxon>
        <taxon>Actinomycetota</taxon>
        <taxon>Actinomycetes</taxon>
        <taxon>Actinomycetales</taxon>
        <taxon>Actinomycetaceae</taxon>
        <taxon>Scrofimicrobium</taxon>
    </lineage>
</organism>
<feature type="compositionally biased region" description="Polar residues" evidence="1">
    <location>
        <begin position="70"/>
        <end position="79"/>
    </location>
</feature>
<feature type="domain" description="LytR/CpsA/Psr regulator C-terminal" evidence="3">
    <location>
        <begin position="118"/>
        <end position="200"/>
    </location>
</feature>
<dbReference type="EMBL" id="CP138335">
    <property type="protein sequence ID" value="XBW08271.1"/>
    <property type="molecule type" value="Genomic_DNA"/>
</dbReference>
<dbReference type="Pfam" id="PF13399">
    <property type="entry name" value="LytR_C"/>
    <property type="match status" value="1"/>
</dbReference>
<keyword evidence="2" id="KW-1133">Transmembrane helix</keyword>
<feature type="region of interest" description="Disordered" evidence="1">
    <location>
        <begin position="61"/>
        <end position="109"/>
    </location>
</feature>
<dbReference type="KEGG" id="sapp:SAC06_01555"/>
<accession>A0AAU7V7M2</accession>
<dbReference type="Gene3D" id="3.30.70.2390">
    <property type="match status" value="1"/>
</dbReference>
<reference evidence="4" key="1">
    <citation type="submission" date="2023-11" db="EMBL/GenBank/DDBJ databases">
        <title>Scrofimicrobium hongkongense sp. nov., isolated from a patient with peritonitis.</title>
        <authorList>
            <person name="Lao H.Y."/>
            <person name="Wong A.Y.P."/>
            <person name="Ng T.L."/>
            <person name="Wong R.Y.L."/>
            <person name="Yau M.C.Y."/>
            <person name="Lam J.Y.W."/>
            <person name="Siu G.K.H."/>
        </authorList>
    </citation>
    <scope>NUCLEOTIDE SEQUENCE</scope>
    <source>
        <strain evidence="4">R131</strain>
    </source>
</reference>
<evidence type="ECO:0000259" key="3">
    <source>
        <dbReference type="Pfam" id="PF13399"/>
    </source>
</evidence>
<dbReference type="AlphaFoldDB" id="A0AAU7V7M2"/>
<evidence type="ECO:0000256" key="1">
    <source>
        <dbReference type="SAM" id="MobiDB-lite"/>
    </source>
</evidence>
<protein>
    <submittedName>
        <fullName evidence="4">LytR C-terminal domain-containing protein</fullName>
    </submittedName>
</protein>
<feature type="region of interest" description="Disordered" evidence="1">
    <location>
        <begin position="1"/>
        <end position="22"/>
    </location>
</feature>
<keyword evidence="2" id="KW-0812">Transmembrane</keyword>
<feature type="transmembrane region" description="Helical" evidence="2">
    <location>
        <begin position="32"/>
        <end position="53"/>
    </location>
</feature>
<gene>
    <name evidence="4" type="ORF">SAC06_01555</name>
</gene>
<sequence>MSSTYPADEFEHPGEDLPVGAHRQPPSRWRPVIPFLVILVVVPLLAWGVSYLLQRRDAGDDAAQSAPPAVTQQSGQSDARPTPSPTPTPTQPSAAPTAPDETKPEEEENPELGIDYALTIEVLNATDISGYAGQIAADLEAAGFTSVIADNTSGWITEVNTVFFTSAEQEATAHQVASIAGIDSVVLDPDATGGEGIVVLLVE</sequence>
<dbReference type="RefSeq" id="WP_350258470.1">
    <property type="nucleotide sequence ID" value="NZ_CP138335.1"/>
</dbReference>
<evidence type="ECO:0000256" key="2">
    <source>
        <dbReference type="SAM" id="Phobius"/>
    </source>
</evidence>
<dbReference type="InterPro" id="IPR027381">
    <property type="entry name" value="LytR/CpsA/Psr_C"/>
</dbReference>
<proteinExistence type="predicted"/>
<name>A0AAU7V7M2_9ACTO</name>